<evidence type="ECO:0000256" key="3">
    <source>
        <dbReference type="ARBA" id="ARBA00022475"/>
    </source>
</evidence>
<keyword evidence="5 7" id="KW-1133">Transmembrane helix</keyword>
<evidence type="ECO:0000256" key="6">
    <source>
        <dbReference type="ARBA" id="ARBA00023136"/>
    </source>
</evidence>
<evidence type="ECO:0000256" key="4">
    <source>
        <dbReference type="ARBA" id="ARBA00022692"/>
    </source>
</evidence>
<dbReference type="EMBL" id="WOFE01000001">
    <property type="protein sequence ID" value="MBM5570829.1"/>
    <property type="molecule type" value="Genomic_DNA"/>
</dbReference>
<accession>A0ABS2C9K6</accession>
<dbReference type="PANTHER" id="PTHR40043:SF1">
    <property type="entry name" value="UPF0719 INNER MEMBRANE PROTEIN YJFL"/>
    <property type="match status" value="1"/>
</dbReference>
<evidence type="ECO:0000313" key="8">
    <source>
        <dbReference type="EMBL" id="MBM5570829.1"/>
    </source>
</evidence>
<sequence length="133" mass="13988">MLATYLPPLIAYLSYLACGIAMLIVFAVLYIKVTPYDELALVRDGCTAAALSFGGALIGFSLALASSALHVNRLEYFIIWGALAGLIQIVVYVCLTRCIKEMPQEIMENNVAVGALAGSVSLAVGVINAGCLS</sequence>
<dbReference type="InterPro" id="IPR007140">
    <property type="entry name" value="DUF350"/>
</dbReference>
<evidence type="ECO:0000313" key="9">
    <source>
        <dbReference type="Proteomes" id="UP001195660"/>
    </source>
</evidence>
<feature type="transmembrane region" description="Helical" evidence="7">
    <location>
        <begin position="111"/>
        <end position="130"/>
    </location>
</feature>
<organism evidence="8 9">
    <name type="scientific">Deefgea chitinilytica</name>
    <dbReference type="NCBI Taxonomy" id="570276"/>
    <lineage>
        <taxon>Bacteria</taxon>
        <taxon>Pseudomonadati</taxon>
        <taxon>Pseudomonadota</taxon>
        <taxon>Betaproteobacteria</taxon>
        <taxon>Neisseriales</taxon>
        <taxon>Chitinibacteraceae</taxon>
        <taxon>Deefgea</taxon>
    </lineage>
</organism>
<feature type="transmembrane region" description="Helical" evidence="7">
    <location>
        <begin position="45"/>
        <end position="65"/>
    </location>
</feature>
<comment type="similarity">
    <text evidence="2">Belongs to the UPF0719 family.</text>
</comment>
<comment type="subcellular location">
    <subcellularLocation>
        <location evidence="1">Cell membrane</location>
        <topology evidence="1">Multi-pass membrane protein</topology>
    </subcellularLocation>
</comment>
<keyword evidence="3" id="KW-1003">Cell membrane</keyword>
<keyword evidence="4 7" id="KW-0812">Transmembrane</keyword>
<keyword evidence="9" id="KW-1185">Reference proteome</keyword>
<gene>
    <name evidence="8" type="ORF">GM173_04450</name>
</gene>
<protein>
    <submittedName>
        <fullName evidence="8">DUF350 domain-containing protein</fullName>
    </submittedName>
</protein>
<evidence type="ECO:0000256" key="5">
    <source>
        <dbReference type="ARBA" id="ARBA00022989"/>
    </source>
</evidence>
<dbReference type="Proteomes" id="UP001195660">
    <property type="component" value="Unassembled WGS sequence"/>
</dbReference>
<reference evidence="8 9" key="1">
    <citation type="submission" date="2019-11" db="EMBL/GenBank/DDBJ databases">
        <title>Novel Deefgea species.</title>
        <authorList>
            <person name="Han J.-H."/>
        </authorList>
    </citation>
    <scope>NUCLEOTIDE SEQUENCE [LARGE SCALE GENOMIC DNA]</scope>
    <source>
        <strain evidence="8 9">LMG 24817</strain>
    </source>
</reference>
<proteinExistence type="inferred from homology"/>
<dbReference type="Pfam" id="PF03994">
    <property type="entry name" value="DUF350"/>
    <property type="match status" value="1"/>
</dbReference>
<comment type="caution">
    <text evidence="8">The sequence shown here is derived from an EMBL/GenBank/DDBJ whole genome shotgun (WGS) entry which is preliminary data.</text>
</comment>
<keyword evidence="6 7" id="KW-0472">Membrane</keyword>
<name>A0ABS2C9K6_9NEIS</name>
<dbReference type="PANTHER" id="PTHR40043">
    <property type="entry name" value="UPF0719 INNER MEMBRANE PROTEIN YJFL"/>
    <property type="match status" value="1"/>
</dbReference>
<feature type="transmembrane region" description="Helical" evidence="7">
    <location>
        <begin position="12"/>
        <end position="33"/>
    </location>
</feature>
<evidence type="ECO:0000256" key="1">
    <source>
        <dbReference type="ARBA" id="ARBA00004651"/>
    </source>
</evidence>
<evidence type="ECO:0000256" key="7">
    <source>
        <dbReference type="SAM" id="Phobius"/>
    </source>
</evidence>
<feature type="transmembrane region" description="Helical" evidence="7">
    <location>
        <begin position="77"/>
        <end position="99"/>
    </location>
</feature>
<dbReference type="RefSeq" id="WP_203570103.1">
    <property type="nucleotide sequence ID" value="NZ_WOFE01000001.1"/>
</dbReference>
<evidence type="ECO:0000256" key="2">
    <source>
        <dbReference type="ARBA" id="ARBA00005779"/>
    </source>
</evidence>